<feature type="non-terminal residue" evidence="2">
    <location>
        <position position="1"/>
    </location>
</feature>
<dbReference type="InterPro" id="IPR023093">
    <property type="entry name" value="ScpA-like_C"/>
</dbReference>
<keyword evidence="3" id="KW-1185">Reference proteome</keyword>
<dbReference type="GO" id="GO:0008278">
    <property type="term" value="C:cohesin complex"/>
    <property type="evidence" value="ECO:0007669"/>
    <property type="project" value="InterPro"/>
</dbReference>
<dbReference type="EMBL" id="QZWG01000016">
    <property type="protein sequence ID" value="RZB59630.1"/>
    <property type="molecule type" value="Genomic_DNA"/>
</dbReference>
<dbReference type="InterPro" id="IPR036390">
    <property type="entry name" value="WH_DNA-bd_sf"/>
</dbReference>
<dbReference type="InterPro" id="IPR006909">
    <property type="entry name" value="Rad21/Rec8_C_eu"/>
</dbReference>
<gene>
    <name evidence="2" type="ORF">D0Y65_042725</name>
</gene>
<dbReference type="Proteomes" id="UP000289340">
    <property type="component" value="Chromosome 16"/>
</dbReference>
<accession>A0A445GEE8</accession>
<sequence length="287" mass="32461">VRIMTDAYGKNLVERGIPLMSASSCWHSAKPFSIFMLLSSQSIKQLFHRFFLRIQGLQNMFKYPLEAESQMGTDKNDENVAGYFVGAGHSAPVVVGVVYTKSFWKVASCLHQTRKQREEDRINFHKFLEAGRAPKEPALLFYEVLVLKTTGYVDVEQNEAYGDIAISKLPKLDQTFLFDGRTILHVSVYGCIATTLFSKVLHIKDVNSVLKHIKAILWSWICIKGGLSYGVAFGSWIIYEVGEEIAKLYLCVHKCIKQWLMHRNQCLICKQIALTMNNVKNEVGAGA</sequence>
<dbReference type="InterPro" id="IPR039781">
    <property type="entry name" value="Rad21/Rec8-like"/>
</dbReference>
<evidence type="ECO:0000313" key="3">
    <source>
        <dbReference type="Proteomes" id="UP000289340"/>
    </source>
</evidence>
<evidence type="ECO:0000259" key="1">
    <source>
        <dbReference type="Pfam" id="PF04824"/>
    </source>
</evidence>
<comment type="caution">
    <text evidence="2">The sequence shown here is derived from an EMBL/GenBank/DDBJ whole genome shotgun (WGS) entry which is preliminary data.</text>
</comment>
<dbReference type="AlphaFoldDB" id="A0A445GEE8"/>
<dbReference type="Pfam" id="PF04824">
    <property type="entry name" value="Rad21_Rec8"/>
    <property type="match status" value="1"/>
</dbReference>
<dbReference type="PANTHER" id="PTHR12585">
    <property type="entry name" value="SCC1 / RAD21 FAMILY MEMBER"/>
    <property type="match status" value="1"/>
</dbReference>
<dbReference type="Gene3D" id="1.10.10.580">
    <property type="entry name" value="Structural maintenance of chromosome 1. Chain E"/>
    <property type="match status" value="1"/>
</dbReference>
<dbReference type="GO" id="GO:1990414">
    <property type="term" value="P:replication-born double-strand break repair via sister chromatid exchange"/>
    <property type="evidence" value="ECO:0007669"/>
    <property type="project" value="TreeGrafter"/>
</dbReference>
<protein>
    <recommendedName>
        <fullName evidence="1">Rad21/Rec8-like protein C-terminal eukaryotic domain-containing protein</fullName>
    </recommendedName>
</protein>
<dbReference type="SUPFAM" id="SSF46785">
    <property type="entry name" value="Winged helix' DNA-binding domain"/>
    <property type="match status" value="1"/>
</dbReference>
<proteinExistence type="predicted"/>
<name>A0A445GEE8_GLYSO</name>
<reference evidence="2 3" key="1">
    <citation type="submission" date="2018-09" db="EMBL/GenBank/DDBJ databases">
        <title>A high-quality reference genome of wild soybean provides a powerful tool to mine soybean genomes.</title>
        <authorList>
            <person name="Xie M."/>
            <person name="Chung C.Y.L."/>
            <person name="Li M.-W."/>
            <person name="Wong F.-L."/>
            <person name="Chan T.-F."/>
            <person name="Lam H.-M."/>
        </authorList>
    </citation>
    <scope>NUCLEOTIDE SEQUENCE [LARGE SCALE GENOMIC DNA]</scope>
    <source>
        <strain evidence="3">cv. W05</strain>
        <tissue evidence="2">Hypocotyl of etiolated seedlings</tissue>
    </source>
</reference>
<dbReference type="GO" id="GO:0007062">
    <property type="term" value="P:sister chromatid cohesion"/>
    <property type="evidence" value="ECO:0007669"/>
    <property type="project" value="InterPro"/>
</dbReference>
<feature type="domain" description="Rad21/Rec8-like protein C-terminal eukaryotic" evidence="1">
    <location>
        <begin position="128"/>
        <end position="171"/>
    </location>
</feature>
<dbReference type="GO" id="GO:0003682">
    <property type="term" value="F:chromatin binding"/>
    <property type="evidence" value="ECO:0007669"/>
    <property type="project" value="TreeGrafter"/>
</dbReference>
<evidence type="ECO:0000313" key="2">
    <source>
        <dbReference type="EMBL" id="RZB59630.1"/>
    </source>
</evidence>
<dbReference type="PANTHER" id="PTHR12585:SF73">
    <property type="entry name" value="SISTER CHROMATID COHESION 1 PROTEIN 2"/>
    <property type="match status" value="1"/>
</dbReference>
<organism evidence="2 3">
    <name type="scientific">Glycine soja</name>
    <name type="common">Wild soybean</name>
    <dbReference type="NCBI Taxonomy" id="3848"/>
    <lineage>
        <taxon>Eukaryota</taxon>
        <taxon>Viridiplantae</taxon>
        <taxon>Streptophyta</taxon>
        <taxon>Embryophyta</taxon>
        <taxon>Tracheophyta</taxon>
        <taxon>Spermatophyta</taxon>
        <taxon>Magnoliopsida</taxon>
        <taxon>eudicotyledons</taxon>
        <taxon>Gunneridae</taxon>
        <taxon>Pentapetalae</taxon>
        <taxon>rosids</taxon>
        <taxon>fabids</taxon>
        <taxon>Fabales</taxon>
        <taxon>Fabaceae</taxon>
        <taxon>Papilionoideae</taxon>
        <taxon>50 kb inversion clade</taxon>
        <taxon>NPAAA clade</taxon>
        <taxon>indigoferoid/millettioid clade</taxon>
        <taxon>Phaseoleae</taxon>
        <taxon>Glycine</taxon>
        <taxon>Glycine subgen. Soja</taxon>
    </lineage>
</organism>